<keyword evidence="3" id="KW-0809">Transit peptide</keyword>
<proteinExistence type="inferred from homology"/>
<evidence type="ECO:0000313" key="6">
    <source>
        <dbReference type="EMBL" id="CRK92359.1"/>
    </source>
</evidence>
<reference evidence="6 7" key="1">
    <citation type="submission" date="2015-04" db="EMBL/GenBank/DDBJ databases">
        <authorList>
            <person name="Syromyatnikov M.Y."/>
            <person name="Popov V.N."/>
        </authorList>
    </citation>
    <scope>NUCLEOTIDE SEQUENCE [LARGE SCALE GENOMIC DNA]</scope>
</reference>
<dbReference type="OrthoDB" id="16535at2759"/>
<evidence type="ECO:0000256" key="2">
    <source>
        <dbReference type="ARBA" id="ARBA00009116"/>
    </source>
</evidence>
<keyword evidence="7" id="KW-1185">Reference proteome</keyword>
<dbReference type="GO" id="GO:0033615">
    <property type="term" value="P:mitochondrial proton-transporting ATP synthase complex assembly"/>
    <property type="evidence" value="ECO:0007669"/>
    <property type="project" value="TreeGrafter"/>
</dbReference>
<organism evidence="6 7">
    <name type="scientific">Clunio marinus</name>
    <dbReference type="NCBI Taxonomy" id="568069"/>
    <lineage>
        <taxon>Eukaryota</taxon>
        <taxon>Metazoa</taxon>
        <taxon>Ecdysozoa</taxon>
        <taxon>Arthropoda</taxon>
        <taxon>Hexapoda</taxon>
        <taxon>Insecta</taxon>
        <taxon>Pterygota</taxon>
        <taxon>Neoptera</taxon>
        <taxon>Endopterygota</taxon>
        <taxon>Diptera</taxon>
        <taxon>Nematocera</taxon>
        <taxon>Chironomoidea</taxon>
        <taxon>Chironomidae</taxon>
        <taxon>Clunio</taxon>
    </lineage>
</organism>
<dbReference type="EMBL" id="CVRI01000026">
    <property type="protein sequence ID" value="CRK92359.1"/>
    <property type="molecule type" value="Genomic_DNA"/>
</dbReference>
<evidence type="ECO:0000256" key="4">
    <source>
        <dbReference type="ARBA" id="ARBA00023128"/>
    </source>
</evidence>
<dbReference type="GO" id="GO:0005739">
    <property type="term" value="C:mitochondrion"/>
    <property type="evidence" value="ECO:0007669"/>
    <property type="project" value="UniProtKB-SubCell"/>
</dbReference>
<comment type="similarity">
    <text evidence="2">Belongs to the ATP11 family.</text>
</comment>
<accession>A0A1J1HW89</accession>
<dbReference type="STRING" id="568069.A0A1J1HW89"/>
<evidence type="ECO:0000313" key="7">
    <source>
        <dbReference type="Proteomes" id="UP000183832"/>
    </source>
</evidence>
<name>A0A1J1HW89_9DIPT</name>
<feature type="region of interest" description="Disordered" evidence="5">
    <location>
        <begin position="65"/>
        <end position="88"/>
    </location>
</feature>
<dbReference type="AlphaFoldDB" id="A0A1J1HW89"/>
<dbReference type="Proteomes" id="UP000183832">
    <property type="component" value="Unassembled WGS sequence"/>
</dbReference>
<evidence type="ECO:0000256" key="1">
    <source>
        <dbReference type="ARBA" id="ARBA00004173"/>
    </source>
</evidence>
<feature type="compositionally biased region" description="Basic and acidic residues" evidence="5">
    <location>
        <begin position="66"/>
        <end position="83"/>
    </location>
</feature>
<dbReference type="Pfam" id="PF06644">
    <property type="entry name" value="ATP11"/>
    <property type="match status" value="1"/>
</dbReference>
<gene>
    <name evidence="6" type="ORF">CLUMA_CG005911</name>
</gene>
<comment type="subcellular location">
    <subcellularLocation>
        <location evidence="1">Mitochondrion</location>
    </subcellularLocation>
</comment>
<evidence type="ECO:0000256" key="3">
    <source>
        <dbReference type="ARBA" id="ARBA00022946"/>
    </source>
</evidence>
<dbReference type="PANTHER" id="PTHR13126">
    <property type="entry name" value="CHAPERONE ATP11"/>
    <property type="match status" value="1"/>
</dbReference>
<dbReference type="PANTHER" id="PTHR13126:SF0">
    <property type="entry name" value="ATP SYNTHASE MITOCHONDRIAL F1 COMPLEX ASSEMBLY FACTOR 1"/>
    <property type="match status" value="1"/>
</dbReference>
<dbReference type="InterPro" id="IPR010591">
    <property type="entry name" value="ATP11"/>
</dbReference>
<protein>
    <submittedName>
        <fullName evidence="6">CLUMA_CG005911, isoform A</fullName>
    </submittedName>
</protein>
<sequence>MALLRTVALSTTRIFSRNIRMSANMKEKAAEAMEKLKSENPYYEKYAQKIAKIQQSSPEVLLAKLDQQKEKAKKSEPKPRDYSELLNPKKSTDTKAELPYKKLEDLMKLDRLEGKSIEEIKQIWLEYHKQKEVIAAVIPTEAFESIMANAKKFPIFIFPIPRSQGYEFIMFQFAANTIHFTPLLCYQVHKENAPECLNIVHYTEFKDKGIVLMRGEYDTNVLTAQEAQCLANQLQLYYVQNDPKKQEILEVFTKAPENFKHMDVIKELENLTIS</sequence>
<evidence type="ECO:0000256" key="5">
    <source>
        <dbReference type="SAM" id="MobiDB-lite"/>
    </source>
</evidence>
<keyword evidence="4" id="KW-0496">Mitochondrion</keyword>